<evidence type="ECO:0000256" key="1">
    <source>
        <dbReference type="ARBA" id="ARBA00004651"/>
    </source>
</evidence>
<evidence type="ECO:0000256" key="3">
    <source>
        <dbReference type="ARBA" id="ARBA00022475"/>
    </source>
</evidence>
<evidence type="ECO:0000256" key="2">
    <source>
        <dbReference type="ARBA" id="ARBA00022448"/>
    </source>
</evidence>
<evidence type="ECO:0000313" key="9">
    <source>
        <dbReference type="Proteomes" id="UP000001977"/>
    </source>
</evidence>
<accession>Q2L035</accession>
<dbReference type="SUPFAM" id="SSF118215">
    <property type="entry name" value="Proton glutamate symport protein"/>
    <property type="match status" value="1"/>
</dbReference>
<feature type="transmembrane region" description="Helical" evidence="7">
    <location>
        <begin position="335"/>
        <end position="353"/>
    </location>
</feature>
<feature type="transmembrane region" description="Helical" evidence="7">
    <location>
        <begin position="34"/>
        <end position="54"/>
    </location>
</feature>
<reference evidence="8 9" key="1">
    <citation type="journal article" date="2006" name="J. Bacteriol.">
        <title>Comparison of the genome sequence of the poultry pathogen Bordetella avium with those of B. bronchiseptica, B. pertussis, and B. parapertussis reveals extensive diversity in surface structures associated with host interaction.</title>
        <authorList>
            <person name="Sebaihia M."/>
            <person name="Preston A."/>
            <person name="Maskell D.J."/>
            <person name="Kuzmiak H."/>
            <person name="Connell T.D."/>
            <person name="King N.D."/>
            <person name="Orndorff P.E."/>
            <person name="Miyamoto D.M."/>
            <person name="Thomson N.R."/>
            <person name="Harris D."/>
            <person name="Goble A."/>
            <person name="Lord A."/>
            <person name="Murphy L."/>
            <person name="Quail M.A."/>
            <person name="Rutter S."/>
            <person name="Squares R."/>
            <person name="Squares S."/>
            <person name="Woodward J."/>
            <person name="Parkhill J."/>
            <person name="Temple L.M."/>
        </authorList>
    </citation>
    <scope>NUCLEOTIDE SEQUENCE [LARGE SCALE GENOMIC DNA]</scope>
    <source>
        <strain evidence="8 9">197N</strain>
    </source>
</reference>
<gene>
    <name evidence="8" type="ordered locus">BAV0277</name>
</gene>
<evidence type="ECO:0000256" key="6">
    <source>
        <dbReference type="ARBA" id="ARBA00023136"/>
    </source>
</evidence>
<keyword evidence="3" id="KW-1003">Cell membrane</keyword>
<dbReference type="Proteomes" id="UP000001977">
    <property type="component" value="Chromosome"/>
</dbReference>
<keyword evidence="2" id="KW-0813">Transport</keyword>
<dbReference type="GO" id="GO:0005886">
    <property type="term" value="C:plasma membrane"/>
    <property type="evidence" value="ECO:0007669"/>
    <property type="project" value="UniProtKB-SubCell"/>
</dbReference>
<feature type="transmembrane region" description="Helical" evidence="7">
    <location>
        <begin position="195"/>
        <end position="213"/>
    </location>
</feature>
<organism evidence="8 9">
    <name type="scientific">Bordetella avium (strain 197N)</name>
    <dbReference type="NCBI Taxonomy" id="360910"/>
    <lineage>
        <taxon>Bacteria</taxon>
        <taxon>Pseudomonadati</taxon>
        <taxon>Pseudomonadota</taxon>
        <taxon>Betaproteobacteria</taxon>
        <taxon>Burkholderiales</taxon>
        <taxon>Alcaligenaceae</taxon>
        <taxon>Bordetella</taxon>
    </lineage>
</organism>
<dbReference type="InterPro" id="IPR001991">
    <property type="entry name" value="Na-dicarboxylate_symporter"/>
</dbReference>
<feature type="transmembrane region" description="Helical" evidence="7">
    <location>
        <begin position="360"/>
        <end position="384"/>
    </location>
</feature>
<dbReference type="eggNOG" id="COG1301">
    <property type="taxonomic scope" value="Bacteria"/>
</dbReference>
<name>Q2L035_BORA1</name>
<dbReference type="AlphaFoldDB" id="Q2L035"/>
<feature type="transmembrane region" description="Helical" evidence="7">
    <location>
        <begin position="147"/>
        <end position="174"/>
    </location>
</feature>
<dbReference type="Pfam" id="PF00375">
    <property type="entry name" value="SDF"/>
    <property type="match status" value="1"/>
</dbReference>
<dbReference type="Gene3D" id="1.10.3860.10">
    <property type="entry name" value="Sodium:dicarboxylate symporter"/>
    <property type="match status" value="1"/>
</dbReference>
<feature type="transmembrane region" description="Helical" evidence="7">
    <location>
        <begin position="308"/>
        <end position="329"/>
    </location>
</feature>
<dbReference type="PANTHER" id="PTHR42865:SF7">
    <property type="entry name" value="PROTON_GLUTAMATE-ASPARTATE SYMPORTER"/>
    <property type="match status" value="1"/>
</dbReference>
<sequence length="414" mass="43487">MNPLVVVLCLVIGAGAGAIWPAFGTKVGFVGDIYIDLLKMTTLPFMISAVIFSIQRLFRVGDAPLLFVRLIVMFLASMVLVALTGMVLMLLLTPGSDLPRSVLDALGSYVGTGGEAEVARVQLHGPDVVVAGPSLASMLGNLIPTNIFAALAAGDMLKALIFALLFGLAVGSVPERIASGLSAVLETIYYACQKIIHSLSLPLPLILLCMSASQMAKSGIEPILAMLWFLVAFGLASLLLMALAVVLVWQRSGGNLRATLLAMREPFSMAIATRNSAAAMPSMIEGLATGLGYSRFTVELLVPLSLSLLRLGPIVYYVCATLFIAQLYGVDLTPVQLLLVIFASMLAGLASAGSTGILTVSLIGIACGYLGLPFEAAFLLFLAIDPVCDMLRTLLLVIGNFAVVAGICPKPLRI</sequence>
<dbReference type="HOGENOM" id="CLU_019375_7_1_4"/>
<keyword evidence="5 7" id="KW-1133">Transmembrane helix</keyword>
<dbReference type="PRINTS" id="PR00173">
    <property type="entry name" value="EDTRNSPORT"/>
</dbReference>
<feature type="transmembrane region" description="Helical" evidence="7">
    <location>
        <begin position="66"/>
        <end position="92"/>
    </location>
</feature>
<dbReference type="GO" id="GO:0015293">
    <property type="term" value="F:symporter activity"/>
    <property type="evidence" value="ECO:0007669"/>
    <property type="project" value="UniProtKB-KW"/>
</dbReference>
<protein>
    <submittedName>
        <fullName evidence="8">Transport protein</fullName>
    </submittedName>
</protein>
<keyword evidence="9" id="KW-1185">Reference proteome</keyword>
<keyword evidence="4 7" id="KW-0812">Transmembrane</keyword>
<comment type="subcellular location">
    <subcellularLocation>
        <location evidence="1">Cell membrane</location>
        <topology evidence="1">Multi-pass membrane protein</topology>
    </subcellularLocation>
</comment>
<evidence type="ECO:0000313" key="8">
    <source>
        <dbReference type="EMBL" id="CAJ47882.1"/>
    </source>
</evidence>
<feature type="transmembrane region" description="Helical" evidence="7">
    <location>
        <begin position="390"/>
        <end position="408"/>
    </location>
</feature>
<dbReference type="InterPro" id="IPR036458">
    <property type="entry name" value="Na:dicarbo_symporter_sf"/>
</dbReference>
<proteinExistence type="predicted"/>
<dbReference type="PANTHER" id="PTHR42865">
    <property type="entry name" value="PROTON/GLUTAMATE-ASPARTATE SYMPORTER"/>
    <property type="match status" value="1"/>
</dbReference>
<evidence type="ECO:0000256" key="7">
    <source>
        <dbReference type="SAM" id="Phobius"/>
    </source>
</evidence>
<dbReference type="KEGG" id="bav:BAV0277"/>
<feature type="transmembrane region" description="Helical" evidence="7">
    <location>
        <begin position="225"/>
        <end position="249"/>
    </location>
</feature>
<keyword evidence="6 7" id="KW-0472">Membrane</keyword>
<evidence type="ECO:0000256" key="5">
    <source>
        <dbReference type="ARBA" id="ARBA00022989"/>
    </source>
</evidence>
<dbReference type="EMBL" id="AM167904">
    <property type="protein sequence ID" value="CAJ47882.1"/>
    <property type="molecule type" value="Genomic_DNA"/>
</dbReference>
<dbReference type="STRING" id="360910.BAV0277"/>
<evidence type="ECO:0000256" key="4">
    <source>
        <dbReference type="ARBA" id="ARBA00022692"/>
    </source>
</evidence>